<reference evidence="2" key="1">
    <citation type="submission" date="2022-10" db="EMBL/GenBank/DDBJ databases">
        <authorList>
            <person name="Hyden B.L."/>
            <person name="Feng K."/>
            <person name="Yates T."/>
            <person name="Jawdy S."/>
            <person name="Smart L.B."/>
            <person name="Muchero W."/>
        </authorList>
    </citation>
    <scope>NUCLEOTIDE SEQUENCE</scope>
    <source>
        <tissue evidence="2">Shoot tip</tissue>
    </source>
</reference>
<reference evidence="2" key="2">
    <citation type="journal article" date="2023" name="Int. J. Mol. Sci.">
        <title>De Novo Assembly and Annotation of 11 Diverse Shrub Willow (Salix) Genomes Reveals Novel Gene Organization in Sex-Linked Regions.</title>
        <authorList>
            <person name="Hyden B."/>
            <person name="Feng K."/>
            <person name="Yates T.B."/>
            <person name="Jawdy S."/>
            <person name="Cereghino C."/>
            <person name="Smart L.B."/>
            <person name="Muchero W."/>
        </authorList>
    </citation>
    <scope>NUCLEOTIDE SEQUENCE</scope>
    <source>
        <tissue evidence="2">Shoot tip</tissue>
    </source>
</reference>
<proteinExistence type="predicted"/>
<name>A0ABQ9C9T9_9ROSI</name>
<organism evidence="2 3">
    <name type="scientific">Salix suchowensis</name>
    <dbReference type="NCBI Taxonomy" id="1278906"/>
    <lineage>
        <taxon>Eukaryota</taxon>
        <taxon>Viridiplantae</taxon>
        <taxon>Streptophyta</taxon>
        <taxon>Embryophyta</taxon>
        <taxon>Tracheophyta</taxon>
        <taxon>Spermatophyta</taxon>
        <taxon>Magnoliopsida</taxon>
        <taxon>eudicotyledons</taxon>
        <taxon>Gunneridae</taxon>
        <taxon>Pentapetalae</taxon>
        <taxon>rosids</taxon>
        <taxon>fabids</taxon>
        <taxon>Malpighiales</taxon>
        <taxon>Salicaceae</taxon>
        <taxon>Saliceae</taxon>
        <taxon>Salix</taxon>
    </lineage>
</organism>
<evidence type="ECO:0000313" key="2">
    <source>
        <dbReference type="EMBL" id="KAJ6395744.1"/>
    </source>
</evidence>
<evidence type="ECO:0000256" key="1">
    <source>
        <dbReference type="SAM" id="MobiDB-lite"/>
    </source>
</evidence>
<keyword evidence="3" id="KW-1185">Reference proteome</keyword>
<dbReference type="Proteomes" id="UP001141253">
    <property type="component" value="Chromosome 4"/>
</dbReference>
<protein>
    <submittedName>
        <fullName evidence="2">Uncharacterized protein</fullName>
    </submittedName>
</protein>
<sequence length="350" mass="39361">MADSSDLSIKKAKEKGSKQEAEEVASPWRNLQLILSIQNREIHLQKKVELAYDFVNSREKGGGKDADVDRETVKVSRVVAFLNDWFCLEESLRLQVSLSFSRNLLRAIGIVARNVLSVLTAPSVRLKESVFTGAGLGLHSVVLDCVSLVFLSHGGLSNENLDLWILSILPVLEFVSKVYDEKLEGGNVRSFALRFSCLVLEPFAKFLRVHPTRKNGFRDFVDKLLEPLLHLLGVLHLQSDASNPAVGQETCWFLLKRFTNTRDLNFISKELLASVRHLLDIEYEVIENDLTRLWFIMLSCLAFGHSYKDAPNACSLTSQILGLGCQLVKLYSELRQVKSTILRSVKQQGS</sequence>
<dbReference type="InterPro" id="IPR052609">
    <property type="entry name" value="Ribosome_Biogenesis_Reg"/>
</dbReference>
<dbReference type="PANTHER" id="PTHR15682:SF2">
    <property type="entry name" value="UNHEALTHY RIBOSOME BIOGENESIS PROTEIN 2 HOMOLOG"/>
    <property type="match status" value="1"/>
</dbReference>
<dbReference type="PANTHER" id="PTHR15682">
    <property type="entry name" value="UNHEALTHY RIBOSOME BIOGENESIS PROTEIN 2 HOMOLOG"/>
    <property type="match status" value="1"/>
</dbReference>
<evidence type="ECO:0000313" key="3">
    <source>
        <dbReference type="Proteomes" id="UP001141253"/>
    </source>
</evidence>
<dbReference type="EMBL" id="JAPFFI010000004">
    <property type="protein sequence ID" value="KAJ6395744.1"/>
    <property type="molecule type" value="Genomic_DNA"/>
</dbReference>
<accession>A0ABQ9C9T9</accession>
<gene>
    <name evidence="2" type="ORF">OIU77_020910</name>
</gene>
<comment type="caution">
    <text evidence="2">The sequence shown here is derived from an EMBL/GenBank/DDBJ whole genome shotgun (WGS) entry which is preliminary data.</text>
</comment>
<feature type="region of interest" description="Disordered" evidence="1">
    <location>
        <begin position="1"/>
        <end position="23"/>
    </location>
</feature>
<feature type="compositionally biased region" description="Basic and acidic residues" evidence="1">
    <location>
        <begin position="8"/>
        <end position="21"/>
    </location>
</feature>